<dbReference type="EMBL" id="GBXM01092336">
    <property type="protein sequence ID" value="JAH16241.1"/>
    <property type="molecule type" value="Transcribed_RNA"/>
</dbReference>
<name>A0A0E9QHB2_ANGAN</name>
<accession>A0A0E9QHB2</accession>
<reference evidence="1" key="1">
    <citation type="submission" date="2014-11" db="EMBL/GenBank/DDBJ databases">
        <authorList>
            <person name="Amaro Gonzalez C."/>
        </authorList>
    </citation>
    <scope>NUCLEOTIDE SEQUENCE</scope>
</reference>
<evidence type="ECO:0000313" key="1">
    <source>
        <dbReference type="EMBL" id="JAH16241.1"/>
    </source>
</evidence>
<protein>
    <submittedName>
        <fullName evidence="1">Uncharacterized protein</fullName>
    </submittedName>
</protein>
<sequence>MHNLSFIFVYLQSPFVTPTTNNIQQTLQIIFSLQEGLYHLRMEECRQ</sequence>
<reference evidence="1" key="2">
    <citation type="journal article" date="2015" name="Fish Shellfish Immunol.">
        <title>Early steps in the European eel (Anguilla anguilla)-Vibrio vulnificus interaction in the gills: Role of the RtxA13 toxin.</title>
        <authorList>
            <person name="Callol A."/>
            <person name="Pajuelo D."/>
            <person name="Ebbesson L."/>
            <person name="Teles M."/>
            <person name="MacKenzie S."/>
            <person name="Amaro C."/>
        </authorList>
    </citation>
    <scope>NUCLEOTIDE SEQUENCE</scope>
</reference>
<organism evidence="1">
    <name type="scientific">Anguilla anguilla</name>
    <name type="common">European freshwater eel</name>
    <name type="synonym">Muraena anguilla</name>
    <dbReference type="NCBI Taxonomy" id="7936"/>
    <lineage>
        <taxon>Eukaryota</taxon>
        <taxon>Metazoa</taxon>
        <taxon>Chordata</taxon>
        <taxon>Craniata</taxon>
        <taxon>Vertebrata</taxon>
        <taxon>Euteleostomi</taxon>
        <taxon>Actinopterygii</taxon>
        <taxon>Neopterygii</taxon>
        <taxon>Teleostei</taxon>
        <taxon>Anguilliformes</taxon>
        <taxon>Anguillidae</taxon>
        <taxon>Anguilla</taxon>
    </lineage>
</organism>
<dbReference type="AlphaFoldDB" id="A0A0E9QHB2"/>
<proteinExistence type="predicted"/>